<dbReference type="InterPro" id="IPR051451">
    <property type="entry name" value="PhoH2-like"/>
</dbReference>
<protein>
    <recommendedName>
        <fullName evidence="6">PhoH-like protein</fullName>
    </recommendedName>
</protein>
<dbReference type="InterPro" id="IPR027417">
    <property type="entry name" value="P-loop_NTPase"/>
</dbReference>
<evidence type="ECO:0000256" key="6">
    <source>
        <dbReference type="ARBA" id="ARBA00039970"/>
    </source>
</evidence>
<reference evidence="9 10" key="1">
    <citation type="journal article" date="2016" name="Environ. Microbiol.">
        <title>New Methyloceanibacter diversity from North Sea sediments includes methanotroph containing solely the soluble methane monooxygenase.</title>
        <authorList>
            <person name="Vekeman B."/>
            <person name="Kerckhof F.M."/>
            <person name="Cremers G."/>
            <person name="de Vos P."/>
            <person name="Vandamme P."/>
            <person name="Boon N."/>
            <person name="Op den Camp H.J."/>
            <person name="Heylen K."/>
        </authorList>
    </citation>
    <scope>NUCLEOTIDE SEQUENCE [LARGE SCALE GENOMIC DNA]</scope>
    <source>
        <strain evidence="9 10">R-67175</strain>
    </source>
</reference>
<comment type="caution">
    <text evidence="9">The sequence shown here is derived from an EMBL/GenBank/DDBJ whole genome shotgun (WGS) entry which is preliminary data.</text>
</comment>
<dbReference type="PANTHER" id="PTHR30473:SF1">
    <property type="entry name" value="PHOH-LIKE PROTEIN"/>
    <property type="match status" value="1"/>
</dbReference>
<dbReference type="Pfam" id="PF02562">
    <property type="entry name" value="PhoH"/>
    <property type="match status" value="1"/>
</dbReference>
<comment type="similarity">
    <text evidence="2">Belongs to the PhoH family.</text>
</comment>
<evidence type="ECO:0000313" key="9">
    <source>
        <dbReference type="EMBL" id="ODS01826.1"/>
    </source>
</evidence>
<feature type="region of interest" description="Disordered" evidence="7">
    <location>
        <begin position="105"/>
        <end position="124"/>
    </location>
</feature>
<comment type="subcellular location">
    <subcellularLocation>
        <location evidence="1">Cytoplasm</location>
    </subcellularLocation>
</comment>
<organism evidence="9 10">
    <name type="scientific">Methyloceanibacter superfactus</name>
    <dbReference type="NCBI Taxonomy" id="1774969"/>
    <lineage>
        <taxon>Bacteria</taxon>
        <taxon>Pseudomonadati</taxon>
        <taxon>Pseudomonadota</taxon>
        <taxon>Alphaproteobacteria</taxon>
        <taxon>Hyphomicrobiales</taxon>
        <taxon>Hyphomicrobiaceae</taxon>
        <taxon>Methyloceanibacter</taxon>
    </lineage>
</organism>
<dbReference type="AlphaFoldDB" id="A0A1E3W7T1"/>
<dbReference type="Gene3D" id="3.40.50.300">
    <property type="entry name" value="P-loop containing nucleotide triphosphate hydrolases"/>
    <property type="match status" value="1"/>
</dbReference>
<evidence type="ECO:0000256" key="2">
    <source>
        <dbReference type="ARBA" id="ARBA00010393"/>
    </source>
</evidence>
<gene>
    <name evidence="9" type="ORF">AUC69_05375</name>
</gene>
<name>A0A1E3W7T1_9HYPH</name>
<accession>A0A1E3W7T1</accession>
<keyword evidence="4" id="KW-0547">Nucleotide-binding</keyword>
<evidence type="ECO:0000256" key="5">
    <source>
        <dbReference type="ARBA" id="ARBA00022840"/>
    </source>
</evidence>
<dbReference type="EMBL" id="LPWF01000004">
    <property type="protein sequence ID" value="ODS01826.1"/>
    <property type="molecule type" value="Genomic_DNA"/>
</dbReference>
<evidence type="ECO:0000256" key="1">
    <source>
        <dbReference type="ARBA" id="ARBA00004496"/>
    </source>
</evidence>
<feature type="domain" description="PhoH-like protein" evidence="8">
    <location>
        <begin position="132"/>
        <end position="335"/>
    </location>
</feature>
<dbReference type="GO" id="GO:0005524">
    <property type="term" value="F:ATP binding"/>
    <property type="evidence" value="ECO:0007669"/>
    <property type="project" value="UniProtKB-KW"/>
</dbReference>
<evidence type="ECO:0000256" key="4">
    <source>
        <dbReference type="ARBA" id="ARBA00022741"/>
    </source>
</evidence>
<evidence type="ECO:0000313" key="10">
    <source>
        <dbReference type="Proteomes" id="UP000094472"/>
    </source>
</evidence>
<sequence length="344" mass="36642">MARGRGSAAKRPEMAPGEAGGEPIVVYFDDVRLVRDLLGDYDANLAVLEDRLGVEAVVNGNAVALRGPEDACAVAQSVLEQLYGRLAQGETIGVGDVAGAIRHARAATPKEGAEPGAAGPTAQQIRTRKRLITARTPTQSDYLASLDQNDLVFATGPAGTGKTYLAVAFAAACLEAGRCDRIILSRPAVEAGERLGFLPGDMREKVDPYLRPLYDALYDVLAPERVERELAAGVIEIAPLAFMRGRTLSHACVILDEAQNCTAVQLKMFLTRLGENSKMIVTGDPTQVDLPPGKDSGLNEAIEILRGIDEIGHIAFTKADVVRRELVGRIVEAYESAPQNGGRS</sequence>
<dbReference type="GO" id="GO:0005829">
    <property type="term" value="C:cytosol"/>
    <property type="evidence" value="ECO:0007669"/>
    <property type="project" value="TreeGrafter"/>
</dbReference>
<evidence type="ECO:0000256" key="3">
    <source>
        <dbReference type="ARBA" id="ARBA00022490"/>
    </source>
</evidence>
<feature type="compositionally biased region" description="Low complexity" evidence="7">
    <location>
        <begin position="106"/>
        <end position="122"/>
    </location>
</feature>
<keyword evidence="5" id="KW-0067">ATP-binding</keyword>
<dbReference type="FunFam" id="3.40.50.300:FF:000013">
    <property type="entry name" value="PhoH family ATPase"/>
    <property type="match status" value="1"/>
</dbReference>
<dbReference type="Proteomes" id="UP000094472">
    <property type="component" value="Unassembled WGS sequence"/>
</dbReference>
<keyword evidence="3" id="KW-0963">Cytoplasm</keyword>
<evidence type="ECO:0000256" key="7">
    <source>
        <dbReference type="SAM" id="MobiDB-lite"/>
    </source>
</evidence>
<dbReference type="InterPro" id="IPR003714">
    <property type="entry name" value="PhoH"/>
</dbReference>
<dbReference type="SUPFAM" id="SSF52540">
    <property type="entry name" value="P-loop containing nucleoside triphosphate hydrolases"/>
    <property type="match status" value="1"/>
</dbReference>
<evidence type="ECO:0000259" key="8">
    <source>
        <dbReference type="Pfam" id="PF02562"/>
    </source>
</evidence>
<dbReference type="STRING" id="1774969.AUC69_05375"/>
<keyword evidence="10" id="KW-1185">Reference proteome</keyword>
<dbReference type="PANTHER" id="PTHR30473">
    <property type="entry name" value="PROTEIN PHOH"/>
    <property type="match status" value="1"/>
</dbReference>
<proteinExistence type="inferred from homology"/>